<dbReference type="OrthoDB" id="10644463at2759"/>
<protein>
    <recommendedName>
        <fullName evidence="4">Borealin N-terminal domain-containing protein</fullName>
    </recommendedName>
</protein>
<proteinExistence type="predicted"/>
<feature type="compositionally biased region" description="Basic and acidic residues" evidence="1">
    <location>
        <begin position="8"/>
        <end position="24"/>
    </location>
</feature>
<dbReference type="GeneID" id="25734930"/>
<dbReference type="KEGG" id="mng:MNEG_2052"/>
<gene>
    <name evidence="2" type="ORF">MNEG_2052</name>
</gene>
<feature type="compositionally biased region" description="Low complexity" evidence="1">
    <location>
        <begin position="206"/>
        <end position="215"/>
    </location>
</feature>
<organism evidence="2 3">
    <name type="scientific">Monoraphidium neglectum</name>
    <dbReference type="NCBI Taxonomy" id="145388"/>
    <lineage>
        <taxon>Eukaryota</taxon>
        <taxon>Viridiplantae</taxon>
        <taxon>Chlorophyta</taxon>
        <taxon>core chlorophytes</taxon>
        <taxon>Chlorophyceae</taxon>
        <taxon>CS clade</taxon>
        <taxon>Sphaeropleales</taxon>
        <taxon>Selenastraceae</taxon>
        <taxon>Monoraphidium</taxon>
    </lineage>
</organism>
<dbReference type="EMBL" id="KK100441">
    <property type="protein sequence ID" value="KIZ05902.1"/>
    <property type="molecule type" value="Genomic_DNA"/>
</dbReference>
<evidence type="ECO:0000313" key="3">
    <source>
        <dbReference type="Proteomes" id="UP000054498"/>
    </source>
</evidence>
<feature type="compositionally biased region" description="Low complexity" evidence="1">
    <location>
        <begin position="134"/>
        <end position="144"/>
    </location>
</feature>
<feature type="region of interest" description="Disordered" evidence="1">
    <location>
        <begin position="1"/>
        <end position="24"/>
    </location>
</feature>
<evidence type="ECO:0000256" key="1">
    <source>
        <dbReference type="SAM" id="MobiDB-lite"/>
    </source>
</evidence>
<reference evidence="2 3" key="1">
    <citation type="journal article" date="2013" name="BMC Genomics">
        <title>Reconstruction of the lipid metabolism for the microalga Monoraphidium neglectum from its genome sequence reveals characteristics suitable for biofuel production.</title>
        <authorList>
            <person name="Bogen C."/>
            <person name="Al-Dilaimi A."/>
            <person name="Albersmeier A."/>
            <person name="Wichmann J."/>
            <person name="Grundmann M."/>
            <person name="Rupp O."/>
            <person name="Lauersen K.J."/>
            <person name="Blifernez-Klassen O."/>
            <person name="Kalinowski J."/>
            <person name="Goesmann A."/>
            <person name="Mussgnug J.H."/>
            <person name="Kruse O."/>
        </authorList>
    </citation>
    <scope>NUCLEOTIDE SEQUENCE [LARGE SCALE GENOMIC DNA]</scope>
    <source>
        <strain evidence="2 3">SAG 48.87</strain>
    </source>
</reference>
<dbReference type="AlphaFoldDB" id="A0A0D2N014"/>
<evidence type="ECO:0000313" key="2">
    <source>
        <dbReference type="EMBL" id="KIZ05902.1"/>
    </source>
</evidence>
<evidence type="ECO:0008006" key="4">
    <source>
        <dbReference type="Google" id="ProtNLM"/>
    </source>
</evidence>
<accession>A0A0D2N014</accession>
<feature type="compositionally biased region" description="Low complexity" evidence="1">
    <location>
        <begin position="229"/>
        <end position="246"/>
    </location>
</feature>
<feature type="compositionally biased region" description="Low complexity" evidence="1">
    <location>
        <begin position="152"/>
        <end position="167"/>
    </location>
</feature>
<dbReference type="RefSeq" id="XP_013904921.1">
    <property type="nucleotide sequence ID" value="XM_014049467.1"/>
</dbReference>
<keyword evidence="3" id="KW-1185">Reference proteome</keyword>
<dbReference type="Proteomes" id="UP000054498">
    <property type="component" value="Unassembled WGS sequence"/>
</dbReference>
<sequence>MAPRKRKQDAEQQQHEPVDAIEEYADREQVARKVQDKLKALDRAVEERCQAIAEAAQEIVEAFMQDFQIRLKTGIPKQARADASRALAPAAWRSSRRNVRETLWSDYAATRAVEPASAAEARIDSMLQEAQEASAQTVAAGRTAARGRGRPRGAVADPQTAAPATARGTRRGGGAVTAAADARQPVPKFDAPVAGDGQGEPESPVAAIPGPSSEAAGGGAENRGGGAAAEGAAAAPRGAEAQAQARARVDAKLAALEGTAPRGTAARGAMPGEMMYSKRGSLLSVMPAVNGRTRGAAAQQQQYGLTPAHAPAHTSAVGCITLLKREAPVGAGARAAAGGARGRAVRGRRREVVQPDTAAIMITTADGQSFMVDGSAGALGTIPDSHRGEVQQQLVMLQRLAATALGASS</sequence>
<name>A0A0D2N014_9CHLO</name>
<feature type="region of interest" description="Disordered" evidence="1">
    <location>
        <begin position="134"/>
        <end position="246"/>
    </location>
</feature>
<feature type="compositionally biased region" description="Gly residues" evidence="1">
    <location>
        <begin position="216"/>
        <end position="228"/>
    </location>
</feature>